<reference evidence="3 4" key="1">
    <citation type="submission" date="2017-05" db="EMBL/GenBank/DDBJ databases">
        <title>Complete and WGS of Bordetella genogroups.</title>
        <authorList>
            <person name="Spilker T."/>
            <person name="LiPuma J."/>
        </authorList>
    </citation>
    <scope>NUCLEOTIDE SEQUENCE [LARGE SCALE GENOMIC DNA]</scope>
    <source>
        <strain evidence="3 4">AU17610</strain>
    </source>
</reference>
<organism evidence="3 4">
    <name type="scientific">Bordetella genomosp. 1</name>
    <dbReference type="NCBI Taxonomy" id="1395607"/>
    <lineage>
        <taxon>Bacteria</taxon>
        <taxon>Pseudomonadati</taxon>
        <taxon>Pseudomonadota</taxon>
        <taxon>Betaproteobacteria</taxon>
        <taxon>Burkholderiales</taxon>
        <taxon>Alcaligenaceae</taxon>
        <taxon>Bordetella</taxon>
    </lineage>
</organism>
<name>A0A261SE07_9BORD</name>
<evidence type="ECO:0000259" key="2">
    <source>
        <dbReference type="Pfam" id="PF13575"/>
    </source>
</evidence>
<evidence type="ECO:0000313" key="4">
    <source>
        <dbReference type="Proteomes" id="UP000217005"/>
    </source>
</evidence>
<dbReference type="Pfam" id="PF13575">
    <property type="entry name" value="DUF4135"/>
    <property type="match status" value="1"/>
</dbReference>
<feature type="region of interest" description="Disordered" evidence="1">
    <location>
        <begin position="1"/>
        <end position="22"/>
    </location>
</feature>
<comment type="caution">
    <text evidence="3">The sequence shown here is derived from an EMBL/GenBank/DDBJ whole genome shotgun (WGS) entry which is preliminary data.</text>
</comment>
<dbReference type="InterPro" id="IPR025410">
    <property type="entry name" value="Lant_dehyd"/>
</dbReference>
<feature type="compositionally biased region" description="Basic residues" evidence="1">
    <location>
        <begin position="1"/>
        <end position="10"/>
    </location>
</feature>
<sequence length="765" mass="81884">MRPWRARRQRTPMPSGCGHKERDMPNIDLNVFQAYATAHAGESHINVDTVQRWNASWLGFSFRAAAPATAETDQVAVQTFRDALAARYGAHVADAALNAAPATALSAQRILDAVTFADARQAEKTAAFARAGAPAASPAEIARAMDFVMADVALPQGAHGVLLQAPLRDALQPLLAHVLALDATPAKTLLASLGAGLAARFENHLLRAMAQWDPAFDARAVSDIVAEIASYDELIARVPGLDVCLGLEATGFRGSVSTLLDRVQQDLPDLHARFGNGGHQPAGLTALRLTDSDPHKGGNRVAILALGDTRAVYKPRDVRIDEAISGSELASGRRSLMAQAGAQGITYRFLPRVAADGTHYGYVQHLPHGTVADHLIDSTQAPAFHTQLGRAFAALMVAGARDIHHENMIVSGGLPHFSDLEFALSGRTFTPLAQALAAAAQPGGEAADAALRDALDRLMKGMQLEKIFELSTDTNSLLPTHHVHDNAFMPAPGLTDVVESVLAIRDATTGVITDNRNLRPLDARVADPLGRHMQPMTPAFSQTYAADVARGMRDGLAALQKAQNARNEYLDFVQNAGDFQVRHHPIQTSDQRLALGDLLQTGFSQRDLGDACDAFEGRLGNAQLDTLVQALDECDGEAKQALQRAMTQALGVLDVPYFSRVVNETSLRPDGAAPLAWDTPAGRSTDYFPQDLTAAPQAFATTLAGLTPATLARIESAVEQWMQLRGPSVSERYAIDSFAQYIDSPTLALIDALYADPRQAARFAP</sequence>
<gene>
    <name evidence="3" type="ORF">CEG14_08910</name>
</gene>
<evidence type="ECO:0000256" key="1">
    <source>
        <dbReference type="SAM" id="MobiDB-lite"/>
    </source>
</evidence>
<accession>A0A261SE07</accession>
<feature type="domain" description="Lantibiotic biosynthesis protein dehydration" evidence="2">
    <location>
        <begin position="255"/>
        <end position="659"/>
    </location>
</feature>
<evidence type="ECO:0000313" key="3">
    <source>
        <dbReference type="EMBL" id="OZI35217.1"/>
    </source>
</evidence>
<dbReference type="AlphaFoldDB" id="A0A261SE07"/>
<dbReference type="Proteomes" id="UP000217005">
    <property type="component" value="Unassembled WGS sequence"/>
</dbReference>
<protein>
    <recommendedName>
        <fullName evidence="2">Lantibiotic biosynthesis protein dehydration domain-containing protein</fullName>
    </recommendedName>
</protein>
<dbReference type="OrthoDB" id="9148343at2"/>
<proteinExistence type="predicted"/>
<dbReference type="EMBL" id="NEVL01000003">
    <property type="protein sequence ID" value="OZI35217.1"/>
    <property type="molecule type" value="Genomic_DNA"/>
</dbReference>